<dbReference type="AlphaFoldDB" id="A0A329RJN3"/>
<name>A0A329RJN3_9STRA</name>
<reference evidence="5 6" key="1">
    <citation type="submission" date="2018-01" db="EMBL/GenBank/DDBJ databases">
        <title>Draft genome of the strawberry crown rot pathogen Phytophthora cactorum.</title>
        <authorList>
            <person name="Armitage A.D."/>
            <person name="Lysoe E."/>
            <person name="Nellist C.F."/>
            <person name="Harrison R.J."/>
            <person name="Brurberg M.B."/>
        </authorList>
    </citation>
    <scope>NUCLEOTIDE SEQUENCE [LARGE SCALE GENOMIC DNA]</scope>
    <source>
        <strain evidence="5 6">10300</strain>
    </source>
</reference>
<proteinExistence type="predicted"/>
<evidence type="ECO:0000313" key="4">
    <source>
        <dbReference type="EMBL" id="KAG3211632.1"/>
    </source>
</evidence>
<accession>A0A329RJN3</accession>
<gene>
    <name evidence="5" type="ORF">PC110_g19680</name>
    <name evidence="1" type="ORF">PC115_g17981</name>
    <name evidence="2" type="ORF">PC117_g19938</name>
    <name evidence="3" type="ORF">PC118_g18294</name>
    <name evidence="4" type="ORF">PC129_g17395</name>
</gene>
<dbReference type="Proteomes" id="UP000251314">
    <property type="component" value="Unassembled WGS sequence"/>
</dbReference>
<sequence>MIPEPPQLPYSFENLPFIPTTTDWLADISALDAR</sequence>
<dbReference type="EMBL" id="RCMV01000932">
    <property type="protein sequence ID" value="KAG3211632.1"/>
    <property type="molecule type" value="Genomic_DNA"/>
</dbReference>
<dbReference type="Proteomes" id="UP000760860">
    <property type="component" value="Unassembled WGS sequence"/>
</dbReference>
<keyword evidence="6" id="KW-1185">Reference proteome</keyword>
<evidence type="ECO:0000313" key="6">
    <source>
        <dbReference type="Proteomes" id="UP000251314"/>
    </source>
</evidence>
<evidence type="ECO:0000313" key="3">
    <source>
        <dbReference type="EMBL" id="KAG2967954.1"/>
    </source>
</evidence>
<dbReference type="OrthoDB" id="89715at2759"/>
<dbReference type="VEuPathDB" id="FungiDB:PC110_g19680"/>
<comment type="caution">
    <text evidence="5">The sequence shown here is derived from an EMBL/GenBank/DDBJ whole genome shotgun (WGS) entry which is preliminary data.</text>
</comment>
<evidence type="ECO:0000313" key="2">
    <source>
        <dbReference type="EMBL" id="KAG2908463.1"/>
    </source>
</evidence>
<dbReference type="EMBL" id="RCML01000895">
    <property type="protein sequence ID" value="KAG2967954.1"/>
    <property type="molecule type" value="Genomic_DNA"/>
</dbReference>
<evidence type="ECO:0000313" key="5">
    <source>
        <dbReference type="EMBL" id="RAW23896.1"/>
    </source>
</evidence>
<dbReference type="Proteomes" id="UP000697107">
    <property type="component" value="Unassembled WGS sequence"/>
</dbReference>
<reference evidence="1" key="2">
    <citation type="submission" date="2018-10" db="EMBL/GenBank/DDBJ databases">
        <title>Effector identification in a new, highly contiguous assembly of the strawberry crown rot pathogen Phytophthora cactorum.</title>
        <authorList>
            <person name="Armitage A.D."/>
            <person name="Nellist C.F."/>
            <person name="Bates H."/>
            <person name="Vickerstaff R.J."/>
            <person name="Harrison R.J."/>
        </authorList>
    </citation>
    <scope>NUCLEOTIDE SEQUENCE</scope>
    <source>
        <strain evidence="1">4032</strain>
        <strain evidence="2">4040</strain>
        <strain evidence="3">P415</strain>
        <strain evidence="4">P421</strain>
    </source>
</reference>
<dbReference type="EMBL" id="MJFZ01000971">
    <property type="protein sequence ID" value="RAW23896.1"/>
    <property type="molecule type" value="Genomic_DNA"/>
</dbReference>
<dbReference type="Proteomes" id="UP000774804">
    <property type="component" value="Unassembled WGS sequence"/>
</dbReference>
<evidence type="ECO:0000313" key="1">
    <source>
        <dbReference type="EMBL" id="KAG2895023.1"/>
    </source>
</evidence>
<dbReference type="EMBL" id="RCMI01000894">
    <property type="protein sequence ID" value="KAG2895023.1"/>
    <property type="molecule type" value="Genomic_DNA"/>
</dbReference>
<dbReference type="EMBL" id="RCMK01000897">
    <property type="protein sequence ID" value="KAG2908463.1"/>
    <property type="molecule type" value="Genomic_DNA"/>
</dbReference>
<protein>
    <submittedName>
        <fullName evidence="5">Uncharacterized protein</fullName>
    </submittedName>
</protein>
<organism evidence="5 6">
    <name type="scientific">Phytophthora cactorum</name>
    <dbReference type="NCBI Taxonomy" id="29920"/>
    <lineage>
        <taxon>Eukaryota</taxon>
        <taxon>Sar</taxon>
        <taxon>Stramenopiles</taxon>
        <taxon>Oomycota</taxon>
        <taxon>Peronosporomycetes</taxon>
        <taxon>Peronosporales</taxon>
        <taxon>Peronosporaceae</taxon>
        <taxon>Phytophthora</taxon>
    </lineage>
</organism>
<dbReference type="Proteomes" id="UP000736787">
    <property type="component" value="Unassembled WGS sequence"/>
</dbReference>